<evidence type="ECO:0000256" key="1">
    <source>
        <dbReference type="SAM" id="MobiDB-lite"/>
    </source>
</evidence>
<accession>A0A6G0X7R9</accession>
<comment type="caution">
    <text evidence="2">The sequence shown here is derived from an EMBL/GenBank/DDBJ whole genome shotgun (WGS) entry which is preliminary data.</text>
</comment>
<dbReference type="AlphaFoldDB" id="A0A6G0X7R9"/>
<proteinExistence type="predicted"/>
<gene>
    <name evidence="2" type="ORF">Ae201684_007650</name>
</gene>
<sequence>MAGLEGFGEWNIEQDLHFLIATDKQLEIELDYVCDLLIDSSSDSVGQETDTSSPTQQQPNRPPKRKGTTTKPTAQARQKQEMLELQRQVKVLKAQLEATIHQTAMQRDMSGWEKAARTQLYQKQKAIQENEQLRKATAVNTFFIEKMQSLLRKKPRLAAETSAEEWQEYKLAARASLRAAGIHAIADRQFNRLDTTLINAGLWGLKENLFRVVPKTMRGSKTYMLEVIHHAKLNAPKEVIGNAAWAVFNDPRFQFPIPEGARRVIEMVDLNTMYEMYEEQGADGVVCHSNVVRKLYKGEDRQVIVSRTVLEDALAPQMVHGDVEDESSWIVVEADEEDHLQCYFTFFIQVKTELSEITISKEFDGDFLVELLDKLVLKAMPNGQGLIPTEVNGIDWNKFPPSVAMFTQNGKNFEKHLILVLNQAIASYHASVHRAA</sequence>
<dbReference type="Proteomes" id="UP000481153">
    <property type="component" value="Unassembled WGS sequence"/>
</dbReference>
<organism evidence="2 3">
    <name type="scientific">Aphanomyces euteiches</name>
    <dbReference type="NCBI Taxonomy" id="100861"/>
    <lineage>
        <taxon>Eukaryota</taxon>
        <taxon>Sar</taxon>
        <taxon>Stramenopiles</taxon>
        <taxon>Oomycota</taxon>
        <taxon>Saprolegniomycetes</taxon>
        <taxon>Saprolegniales</taxon>
        <taxon>Verrucalvaceae</taxon>
        <taxon>Aphanomyces</taxon>
    </lineage>
</organism>
<evidence type="ECO:0000313" key="3">
    <source>
        <dbReference type="Proteomes" id="UP000481153"/>
    </source>
</evidence>
<evidence type="ECO:0008006" key="4">
    <source>
        <dbReference type="Google" id="ProtNLM"/>
    </source>
</evidence>
<evidence type="ECO:0000313" key="2">
    <source>
        <dbReference type="EMBL" id="KAF0736063.1"/>
    </source>
</evidence>
<keyword evidence="3" id="KW-1185">Reference proteome</keyword>
<protein>
    <recommendedName>
        <fullName evidence="4">START domain-containing protein</fullName>
    </recommendedName>
</protein>
<feature type="region of interest" description="Disordered" evidence="1">
    <location>
        <begin position="43"/>
        <end position="80"/>
    </location>
</feature>
<feature type="compositionally biased region" description="Polar residues" evidence="1">
    <location>
        <begin position="43"/>
        <end position="58"/>
    </location>
</feature>
<dbReference type="EMBL" id="VJMJ01000090">
    <property type="protein sequence ID" value="KAF0736063.1"/>
    <property type="molecule type" value="Genomic_DNA"/>
</dbReference>
<reference evidence="2 3" key="1">
    <citation type="submission" date="2019-07" db="EMBL/GenBank/DDBJ databases">
        <title>Genomics analysis of Aphanomyces spp. identifies a new class of oomycete effector associated with host adaptation.</title>
        <authorList>
            <person name="Gaulin E."/>
        </authorList>
    </citation>
    <scope>NUCLEOTIDE SEQUENCE [LARGE SCALE GENOMIC DNA]</scope>
    <source>
        <strain evidence="2 3">ATCC 201684</strain>
    </source>
</reference>
<name>A0A6G0X7R9_9STRA</name>
<dbReference type="VEuPathDB" id="FungiDB:AeMF1_017972"/>